<accession>A0A4R6PPL0</accession>
<dbReference type="GO" id="GO:0003677">
    <property type="term" value="F:DNA binding"/>
    <property type="evidence" value="ECO:0007669"/>
    <property type="project" value="UniProtKB-KW"/>
</dbReference>
<evidence type="ECO:0000256" key="1">
    <source>
        <dbReference type="SAM" id="Phobius"/>
    </source>
</evidence>
<keyword evidence="4" id="KW-1185">Reference proteome</keyword>
<name>A0A4R6PPL0_9GAMM</name>
<organism evidence="3 4">
    <name type="scientific">Idiomarina aquatica</name>
    <dbReference type="NCBI Taxonomy" id="1327752"/>
    <lineage>
        <taxon>Bacteria</taxon>
        <taxon>Pseudomonadati</taxon>
        <taxon>Pseudomonadota</taxon>
        <taxon>Gammaproteobacteria</taxon>
        <taxon>Alteromonadales</taxon>
        <taxon>Idiomarinaceae</taxon>
        <taxon>Idiomarina</taxon>
    </lineage>
</organism>
<evidence type="ECO:0000313" key="3">
    <source>
        <dbReference type="EMBL" id="TDP40645.1"/>
    </source>
</evidence>
<keyword evidence="3" id="KW-0371">Homeobox</keyword>
<protein>
    <submittedName>
        <fullName evidence="3">Male germ-cell putative homeodomain transcription factor</fullName>
    </submittedName>
</protein>
<evidence type="ECO:0000313" key="4">
    <source>
        <dbReference type="Proteomes" id="UP000295531"/>
    </source>
</evidence>
<keyword evidence="2" id="KW-0732">Signal</keyword>
<keyword evidence="1" id="KW-0812">Transmembrane</keyword>
<proteinExistence type="predicted"/>
<gene>
    <name evidence="3" type="ORF">DEU29_101194</name>
</gene>
<sequence>MKRKLLAFVFLIIGLQYAALASEAATQPNISELEQKVSILQSKVRSLEYAQNKTETAVSKLQKAINKNGLAILLFAFFCAWWAKTTGRSALGWFLLGLLFHVFTGIALLIKTERNTLQNKAADH</sequence>
<dbReference type="EMBL" id="SNXI01000001">
    <property type="protein sequence ID" value="TDP40645.1"/>
    <property type="molecule type" value="Genomic_DNA"/>
</dbReference>
<feature type="signal peptide" evidence="2">
    <location>
        <begin position="1"/>
        <end position="21"/>
    </location>
</feature>
<feature type="transmembrane region" description="Helical" evidence="1">
    <location>
        <begin position="90"/>
        <end position="110"/>
    </location>
</feature>
<keyword evidence="3" id="KW-0238">DNA-binding</keyword>
<dbReference type="RefSeq" id="WP_166635856.1">
    <property type="nucleotide sequence ID" value="NZ_SNXI01000001.1"/>
</dbReference>
<dbReference type="AlphaFoldDB" id="A0A4R6PPL0"/>
<reference evidence="3 4" key="1">
    <citation type="submission" date="2019-03" db="EMBL/GenBank/DDBJ databases">
        <title>Freshwater and sediment microbial communities from various areas in North America, analyzing microbe dynamics in response to fracking.</title>
        <authorList>
            <person name="Lamendella R."/>
        </authorList>
    </citation>
    <scope>NUCLEOTIDE SEQUENCE [LARGE SCALE GENOMIC DNA]</scope>
    <source>
        <strain evidence="3 4">18_TX</strain>
    </source>
</reference>
<feature type="chain" id="PRO_5020184199" evidence="2">
    <location>
        <begin position="22"/>
        <end position="124"/>
    </location>
</feature>
<comment type="caution">
    <text evidence="3">The sequence shown here is derived from an EMBL/GenBank/DDBJ whole genome shotgun (WGS) entry which is preliminary data.</text>
</comment>
<keyword evidence="1" id="KW-0472">Membrane</keyword>
<keyword evidence="1" id="KW-1133">Transmembrane helix</keyword>
<evidence type="ECO:0000256" key="2">
    <source>
        <dbReference type="SAM" id="SignalP"/>
    </source>
</evidence>
<feature type="transmembrane region" description="Helical" evidence="1">
    <location>
        <begin position="64"/>
        <end position="83"/>
    </location>
</feature>
<dbReference type="Proteomes" id="UP000295531">
    <property type="component" value="Unassembled WGS sequence"/>
</dbReference>